<evidence type="ECO:0000313" key="2">
    <source>
        <dbReference type="Proteomes" id="UP000181936"/>
    </source>
</evidence>
<dbReference type="GO" id="GO:0005829">
    <property type="term" value="C:cytosol"/>
    <property type="evidence" value="ECO:0007669"/>
    <property type="project" value="TreeGrafter"/>
</dbReference>
<gene>
    <name evidence="1" type="ORF">A9C19_17680</name>
</gene>
<dbReference type="SFLD" id="SFLDG01144">
    <property type="entry name" value="C2.B.4:_PGP_Like"/>
    <property type="match status" value="1"/>
</dbReference>
<proteinExistence type="predicted"/>
<dbReference type="Pfam" id="PF08282">
    <property type="entry name" value="Hydrolase_3"/>
    <property type="match status" value="1"/>
</dbReference>
<dbReference type="KEGG" id="bwh:A9C19_17680"/>
<dbReference type="GO" id="GO:0000287">
    <property type="term" value="F:magnesium ion binding"/>
    <property type="evidence" value="ECO:0007669"/>
    <property type="project" value="TreeGrafter"/>
</dbReference>
<dbReference type="GO" id="GO:0016791">
    <property type="term" value="F:phosphatase activity"/>
    <property type="evidence" value="ECO:0007669"/>
    <property type="project" value="TreeGrafter"/>
</dbReference>
<protein>
    <submittedName>
        <fullName evidence="1">Phosphatase</fullName>
    </submittedName>
</protein>
<dbReference type="PANTHER" id="PTHR10000:SF55">
    <property type="entry name" value="5-AMINO-6-(5-PHOSPHO-D-RIBITYLAMINO)URACIL PHOSPHATASE YCSE"/>
    <property type="match status" value="1"/>
</dbReference>
<dbReference type="PROSITE" id="PS01228">
    <property type="entry name" value="COF_1"/>
    <property type="match status" value="1"/>
</dbReference>
<sequence>MTRLIAIDLDGTLLNHHNEISKENLEAIKKAQQEGIEVVIATGRAHFDVLKIFEGTELRTWIIGANGATIHFPDGTLYHSQPIERQRAYDILKDLEENGYYYEVFTDHCIYTPQNGRELLQIELDRIKSANPAIEIEELQHALTKQFSQHGFCFVNSYSDIVDQDINIYNLLAFSFSEEKVAQGFEKYGHYDDLTIVTSAQHNFELEHKNASKGIALKKVAHFLQIPLTDTIAIGDSMNDVSMLQIAGTSVAMGNARDEVKEISDYTTTTNDEHGVAKVLLELSEESRN</sequence>
<accession>A0A1L3MVP4</accession>
<dbReference type="SUPFAM" id="SSF56784">
    <property type="entry name" value="HAD-like"/>
    <property type="match status" value="1"/>
</dbReference>
<dbReference type="RefSeq" id="WP_072581214.1">
    <property type="nucleotide sequence ID" value="NZ_CP016020.1"/>
</dbReference>
<dbReference type="SFLD" id="SFLDS00003">
    <property type="entry name" value="Haloacid_Dehalogenase"/>
    <property type="match status" value="1"/>
</dbReference>
<dbReference type="NCBIfam" id="TIGR01484">
    <property type="entry name" value="HAD-SF-IIB"/>
    <property type="match status" value="1"/>
</dbReference>
<dbReference type="InterPro" id="IPR006379">
    <property type="entry name" value="HAD-SF_hydro_IIB"/>
</dbReference>
<dbReference type="CDD" id="cd07516">
    <property type="entry name" value="HAD_Pase"/>
    <property type="match status" value="1"/>
</dbReference>
<reference evidence="1 2" key="1">
    <citation type="journal article" date="2016" name="Sci. Rep.">
        <title>Complete genome sequence and transcriptomic analysis of a novel marine strain Bacillus weihaiensis reveals the mechanism of brown algae degradation.</title>
        <authorList>
            <person name="Zhu Y."/>
            <person name="Chen P."/>
            <person name="Bao Y."/>
            <person name="Men Y."/>
            <person name="Zeng Y."/>
            <person name="Yang J."/>
            <person name="Sun J."/>
            <person name="Sun Y."/>
        </authorList>
    </citation>
    <scope>NUCLEOTIDE SEQUENCE [LARGE SCALE GENOMIC DNA]</scope>
    <source>
        <strain evidence="1 2">Alg07</strain>
    </source>
</reference>
<evidence type="ECO:0000313" key="1">
    <source>
        <dbReference type="EMBL" id="APH06414.1"/>
    </source>
</evidence>
<dbReference type="NCBIfam" id="TIGR00099">
    <property type="entry name" value="Cof-subfamily"/>
    <property type="match status" value="1"/>
</dbReference>
<dbReference type="EMBL" id="CP016020">
    <property type="protein sequence ID" value="APH06414.1"/>
    <property type="molecule type" value="Genomic_DNA"/>
</dbReference>
<dbReference type="InterPro" id="IPR023214">
    <property type="entry name" value="HAD_sf"/>
</dbReference>
<dbReference type="InterPro" id="IPR000150">
    <property type="entry name" value="Cof"/>
</dbReference>
<name>A0A1L3MVP4_9BACI</name>
<keyword evidence="2" id="KW-1185">Reference proteome</keyword>
<dbReference type="STRING" id="1547283.A9C19_17680"/>
<dbReference type="PANTHER" id="PTHR10000">
    <property type="entry name" value="PHOSPHOSERINE PHOSPHATASE"/>
    <property type="match status" value="1"/>
</dbReference>
<dbReference type="OrthoDB" id="9806027at2"/>
<dbReference type="InterPro" id="IPR036412">
    <property type="entry name" value="HAD-like_sf"/>
</dbReference>
<organism evidence="1 2">
    <name type="scientific">Bacillus weihaiensis</name>
    <dbReference type="NCBI Taxonomy" id="1547283"/>
    <lineage>
        <taxon>Bacteria</taxon>
        <taxon>Bacillati</taxon>
        <taxon>Bacillota</taxon>
        <taxon>Bacilli</taxon>
        <taxon>Bacillales</taxon>
        <taxon>Bacillaceae</taxon>
        <taxon>Bacillus</taxon>
    </lineage>
</organism>
<dbReference type="PROSITE" id="PS01229">
    <property type="entry name" value="COF_2"/>
    <property type="match status" value="1"/>
</dbReference>
<dbReference type="Proteomes" id="UP000181936">
    <property type="component" value="Chromosome"/>
</dbReference>
<dbReference type="SFLD" id="SFLDG01140">
    <property type="entry name" value="C2.B:_Phosphomannomutase_and_P"/>
    <property type="match status" value="1"/>
</dbReference>
<dbReference type="Gene3D" id="3.40.50.1000">
    <property type="entry name" value="HAD superfamily/HAD-like"/>
    <property type="match status" value="1"/>
</dbReference>
<dbReference type="Gene3D" id="3.30.1240.10">
    <property type="match status" value="1"/>
</dbReference>
<dbReference type="AlphaFoldDB" id="A0A1L3MVP4"/>